<evidence type="ECO:0000313" key="2">
    <source>
        <dbReference type="Proteomes" id="UP000444401"/>
    </source>
</evidence>
<dbReference type="Proteomes" id="UP000444401">
    <property type="component" value="Unassembled WGS sequence"/>
</dbReference>
<accession>A0ABW9V214</accession>
<dbReference type="EMBL" id="WTYO01000007">
    <property type="protein sequence ID" value="MXO69812.1"/>
    <property type="molecule type" value="Genomic_DNA"/>
</dbReference>
<sequence>MIGGPERQARAGARTVVPADRAAAATAPATPYRGFLSYALAETARHPTDERRRSAVLADPGSLQPATTDCAILPPAVLIDLDPAGEAAQVDAIAPDPALADGLADLRAQDTAVFWISRLSAADAGTLRRRLVETGLDPAGRDILLLMRRAGDRKQLRREELARSHCLLAIAGDERADFDELYSYLRDPAAASALEVLIDRGWFLVPTPPETKED</sequence>
<gene>
    <name evidence="1" type="ORF">GRI72_13385</name>
</gene>
<organism evidence="1 2">
    <name type="scientific">Pelagerythrobacter marinus</name>
    <dbReference type="NCBI Taxonomy" id="538382"/>
    <lineage>
        <taxon>Bacteria</taxon>
        <taxon>Pseudomonadati</taxon>
        <taxon>Pseudomonadota</taxon>
        <taxon>Alphaproteobacteria</taxon>
        <taxon>Sphingomonadales</taxon>
        <taxon>Erythrobacteraceae</taxon>
        <taxon>Pelagerythrobacter</taxon>
    </lineage>
</organism>
<name>A0ABW9V214_9SPHN</name>
<protein>
    <submittedName>
        <fullName evidence="1">Uncharacterized protein</fullName>
    </submittedName>
</protein>
<dbReference type="Gene3D" id="3.40.50.1000">
    <property type="entry name" value="HAD superfamily/HAD-like"/>
    <property type="match status" value="1"/>
</dbReference>
<dbReference type="InterPro" id="IPR023214">
    <property type="entry name" value="HAD_sf"/>
</dbReference>
<dbReference type="RefSeq" id="WP_160734416.1">
    <property type="nucleotide sequence ID" value="NZ_WTYO01000007.1"/>
</dbReference>
<keyword evidence="2" id="KW-1185">Reference proteome</keyword>
<reference evidence="1 2" key="1">
    <citation type="submission" date="2019-12" db="EMBL/GenBank/DDBJ databases">
        <title>Genomic-based taxomic classification of the family Erythrobacteraceae.</title>
        <authorList>
            <person name="Xu L."/>
        </authorList>
    </citation>
    <scope>NUCLEOTIDE SEQUENCE [LARGE SCALE GENOMIC DNA]</scope>
    <source>
        <strain evidence="1 2">H32</strain>
    </source>
</reference>
<evidence type="ECO:0000313" key="1">
    <source>
        <dbReference type="EMBL" id="MXO69812.1"/>
    </source>
</evidence>
<comment type="caution">
    <text evidence="1">The sequence shown here is derived from an EMBL/GenBank/DDBJ whole genome shotgun (WGS) entry which is preliminary data.</text>
</comment>
<proteinExistence type="predicted"/>